<feature type="region of interest" description="Disordered" evidence="1">
    <location>
        <begin position="1"/>
        <end position="22"/>
    </location>
</feature>
<feature type="compositionally biased region" description="Polar residues" evidence="1">
    <location>
        <begin position="373"/>
        <end position="384"/>
    </location>
</feature>
<feature type="compositionally biased region" description="Polar residues" evidence="1">
    <location>
        <begin position="11"/>
        <end position="22"/>
    </location>
</feature>
<evidence type="ECO:0000313" key="2">
    <source>
        <dbReference type="Proteomes" id="UP000887566"/>
    </source>
</evidence>
<proteinExistence type="predicted"/>
<protein>
    <submittedName>
        <fullName evidence="3">FCS-type domain-containing protein</fullName>
    </submittedName>
</protein>
<feature type="region of interest" description="Disordered" evidence="1">
    <location>
        <begin position="90"/>
        <end position="115"/>
    </location>
</feature>
<sequence>MIESRPLPASHSRQQLPQSTMANQMPSQSQFFIPTNLIQTPFPQQLVIPHNFGQFPGQAQLLLNPQGTPLGIVAPCQPRQHGQQQLIYGNDGRLHRPRSPPQQQQQQQQCAPPRINPAFLRAPSARDQPRIYPPLLPAPAPMHISENSGPVPIAPAPQHQHQQPSFLQLIGGNNMILQRLPNGVITLVQQPAHQQGQLFLQPQQIHSQQPISNNFLGDGSSSNPHIPPNIEAPKEPEPIDLPPPLILGGGTSTIEEDVDIHELFMKEVEKHASAKPDVITHILDGFYIQESFEPFPIDAYGCIEALVPHEAIQNLYAPASAKIEQNEVFDDGDQEDKCLYCSTLLSAGKRYEKAPQYCSRECKRKERKRLRSFETSPDEQSTSY</sequence>
<dbReference type="WBParaSite" id="PSAMB.scaffold10902size3753.g33751.t1">
    <property type="protein sequence ID" value="PSAMB.scaffold10902size3753.g33751.t1"/>
    <property type="gene ID" value="PSAMB.scaffold10902size3753.g33751"/>
</dbReference>
<dbReference type="AlphaFoldDB" id="A0A914UL74"/>
<reference evidence="3" key="1">
    <citation type="submission" date="2022-11" db="UniProtKB">
        <authorList>
            <consortium name="WormBaseParasite"/>
        </authorList>
    </citation>
    <scope>IDENTIFICATION</scope>
</reference>
<organism evidence="2 3">
    <name type="scientific">Plectus sambesii</name>
    <dbReference type="NCBI Taxonomy" id="2011161"/>
    <lineage>
        <taxon>Eukaryota</taxon>
        <taxon>Metazoa</taxon>
        <taxon>Ecdysozoa</taxon>
        <taxon>Nematoda</taxon>
        <taxon>Chromadorea</taxon>
        <taxon>Plectida</taxon>
        <taxon>Plectina</taxon>
        <taxon>Plectoidea</taxon>
        <taxon>Plectidae</taxon>
        <taxon>Plectus</taxon>
    </lineage>
</organism>
<accession>A0A914UL74</accession>
<feature type="region of interest" description="Disordered" evidence="1">
    <location>
        <begin position="364"/>
        <end position="384"/>
    </location>
</feature>
<dbReference type="Proteomes" id="UP000887566">
    <property type="component" value="Unplaced"/>
</dbReference>
<evidence type="ECO:0000313" key="3">
    <source>
        <dbReference type="WBParaSite" id="PSAMB.scaffold10902size3753.g33751.t1"/>
    </source>
</evidence>
<evidence type="ECO:0000256" key="1">
    <source>
        <dbReference type="SAM" id="MobiDB-lite"/>
    </source>
</evidence>
<keyword evidence="2" id="KW-1185">Reference proteome</keyword>
<name>A0A914UL74_9BILA</name>